<dbReference type="RefSeq" id="XP_001800163.1">
    <property type="nucleotide sequence ID" value="XM_001800111.1"/>
</dbReference>
<accession>A0A7U2HSS8</accession>
<gene>
    <name evidence="2" type="ORF">JI435_098770</name>
</gene>
<proteinExistence type="predicted"/>
<dbReference type="OrthoDB" id="3905686at2759"/>
<name>A0A7U2HSS8_PHANO</name>
<evidence type="ECO:0000259" key="1">
    <source>
        <dbReference type="Pfam" id="PF23155"/>
    </source>
</evidence>
<keyword evidence="3" id="KW-1185">Reference proteome</keyword>
<dbReference type="InterPro" id="IPR055481">
    <property type="entry name" value="DUF7053"/>
</dbReference>
<evidence type="ECO:0000313" key="3">
    <source>
        <dbReference type="Proteomes" id="UP000663193"/>
    </source>
</evidence>
<evidence type="ECO:0000313" key="2">
    <source>
        <dbReference type="EMBL" id="QRC90465.1"/>
    </source>
</evidence>
<dbReference type="AlphaFoldDB" id="A0A7U2HSS8"/>
<dbReference type="KEGG" id="pno:SNOG_09877"/>
<protein>
    <recommendedName>
        <fullName evidence="1">DUF7053 domain-containing protein</fullName>
    </recommendedName>
</protein>
<dbReference type="OMA" id="HNHDLMV"/>
<dbReference type="EMBL" id="CP069023">
    <property type="protein sequence ID" value="QRC90465.1"/>
    <property type="molecule type" value="Genomic_DNA"/>
</dbReference>
<organism evidence="2 3">
    <name type="scientific">Phaeosphaeria nodorum (strain SN15 / ATCC MYA-4574 / FGSC 10173)</name>
    <name type="common">Glume blotch fungus</name>
    <name type="synonym">Parastagonospora nodorum</name>
    <dbReference type="NCBI Taxonomy" id="321614"/>
    <lineage>
        <taxon>Eukaryota</taxon>
        <taxon>Fungi</taxon>
        <taxon>Dikarya</taxon>
        <taxon>Ascomycota</taxon>
        <taxon>Pezizomycotina</taxon>
        <taxon>Dothideomycetes</taxon>
        <taxon>Pleosporomycetidae</taxon>
        <taxon>Pleosporales</taxon>
        <taxon>Pleosporineae</taxon>
        <taxon>Phaeosphaeriaceae</taxon>
        <taxon>Parastagonospora</taxon>
    </lineage>
</organism>
<dbReference type="Pfam" id="PF23155">
    <property type="entry name" value="DUF7053"/>
    <property type="match status" value="1"/>
</dbReference>
<reference evidence="3" key="1">
    <citation type="journal article" date="2021" name="BMC Genomics">
        <title>Chromosome-level genome assembly and manually-curated proteome of model necrotroph Parastagonospora nodorum Sn15 reveals a genome-wide trove of candidate effector homologs, and redundancy of virulence-related functions within an accessory chromosome.</title>
        <authorList>
            <person name="Bertazzoni S."/>
            <person name="Jones D.A.B."/>
            <person name="Phan H.T."/>
            <person name="Tan K.-C."/>
            <person name="Hane J.K."/>
        </authorList>
    </citation>
    <scope>NUCLEOTIDE SEQUENCE [LARGE SCALE GENOMIC DNA]</scope>
    <source>
        <strain evidence="3">SN15 / ATCC MYA-4574 / FGSC 10173)</strain>
    </source>
</reference>
<feature type="domain" description="DUF7053" evidence="1">
    <location>
        <begin position="7"/>
        <end position="137"/>
    </location>
</feature>
<dbReference type="VEuPathDB" id="FungiDB:JI435_098770"/>
<sequence length="139" mass="14903">MPTSHISTPLNGVPAATVIAALHNHDLMIKTLCPALISYHFESGDKATSATYSITDRKPIGQTTYKLALTNVSSGVDSLVNAKPPVGVLTISGKWRVEGGQLSEEVDIDANFMMKKVAKLNVEKTHPEQHVKLLEAALA</sequence>
<dbReference type="Proteomes" id="UP000663193">
    <property type="component" value="Chromosome 1"/>
</dbReference>